<proteinExistence type="predicted"/>
<accession>V4HBV5</accession>
<dbReference type="PATRIC" id="fig|1324957.4.peg.2086"/>
<dbReference type="PANTHER" id="PTHR30575">
    <property type="entry name" value="PEPTIDASE M20"/>
    <property type="match status" value="1"/>
</dbReference>
<dbReference type="PIRSF" id="PIRSF005962">
    <property type="entry name" value="Pept_M20D_amidohydro"/>
    <property type="match status" value="1"/>
</dbReference>
<organism evidence="3 4">
    <name type="scientific">Candidatus Halobonum tyrrellensis G22</name>
    <dbReference type="NCBI Taxonomy" id="1324957"/>
    <lineage>
        <taxon>Archaea</taxon>
        <taxon>Methanobacteriati</taxon>
        <taxon>Methanobacteriota</taxon>
        <taxon>Stenosarchaea group</taxon>
        <taxon>Halobacteria</taxon>
        <taxon>Halobacteriales</taxon>
        <taxon>Haloferacaceae</taxon>
        <taxon>Candidatus Halobonum</taxon>
    </lineage>
</organism>
<dbReference type="SUPFAM" id="SSF53187">
    <property type="entry name" value="Zn-dependent exopeptidases"/>
    <property type="match status" value="1"/>
</dbReference>
<dbReference type="Gene3D" id="3.40.630.10">
    <property type="entry name" value="Zn peptidases"/>
    <property type="match status" value="2"/>
</dbReference>
<dbReference type="Pfam" id="PF01546">
    <property type="entry name" value="Peptidase_M20"/>
    <property type="match status" value="1"/>
</dbReference>
<feature type="binding site" evidence="1">
    <location>
        <position position="147"/>
    </location>
    <ligand>
        <name>Mn(2+)</name>
        <dbReference type="ChEBI" id="CHEBI:29035"/>
        <label>2</label>
    </ligand>
</feature>
<dbReference type="EMBL" id="ASGZ01000033">
    <property type="protein sequence ID" value="ESP88190.1"/>
    <property type="molecule type" value="Genomic_DNA"/>
</dbReference>
<feature type="binding site" evidence="1">
    <location>
        <position position="149"/>
    </location>
    <ligand>
        <name>Mn(2+)</name>
        <dbReference type="ChEBI" id="CHEBI:29035"/>
        <label>2</label>
    </ligand>
</feature>
<evidence type="ECO:0000313" key="3">
    <source>
        <dbReference type="EMBL" id="ESP88190.1"/>
    </source>
</evidence>
<evidence type="ECO:0000256" key="1">
    <source>
        <dbReference type="PIRSR" id="PIRSR005962-1"/>
    </source>
</evidence>
<dbReference type="InterPro" id="IPR002933">
    <property type="entry name" value="Peptidase_M20"/>
</dbReference>
<reference evidence="3 4" key="1">
    <citation type="journal article" date="2013" name="Genome Announc.">
        <title>Draft Genome Sequence of 'Candidatus Halobonum tyrrellensis' Strain G22, Isolated from the Hypersaline Waters of Lake Tyrrell, Australia.</title>
        <authorList>
            <person name="Ugalde J.A."/>
            <person name="Narasingarao P."/>
            <person name="Kuo S."/>
            <person name="Podell S."/>
            <person name="Allen E.E."/>
        </authorList>
    </citation>
    <scope>NUCLEOTIDE SEQUENCE [LARGE SCALE GENOMIC DNA]</scope>
    <source>
        <strain evidence="3 4">G22</strain>
    </source>
</reference>
<feature type="binding site" evidence="1">
    <location>
        <position position="206"/>
    </location>
    <ligand>
        <name>Mn(2+)</name>
        <dbReference type="ChEBI" id="CHEBI:29035"/>
        <label>2</label>
    </ligand>
</feature>
<keyword evidence="4" id="KW-1185">Reference proteome</keyword>
<dbReference type="NCBIfam" id="TIGR01891">
    <property type="entry name" value="amidohydrolases"/>
    <property type="match status" value="1"/>
</dbReference>
<dbReference type="PANTHER" id="PTHR30575:SF3">
    <property type="entry name" value="PEPTIDASE M20 DIMERISATION DOMAIN-CONTAINING PROTEIN"/>
    <property type="match status" value="1"/>
</dbReference>
<dbReference type="InterPro" id="IPR036264">
    <property type="entry name" value="Bact_exopeptidase_dim_dom"/>
</dbReference>
<dbReference type="InterPro" id="IPR052030">
    <property type="entry name" value="Peptidase_M20/M20A_hydrolases"/>
</dbReference>
<evidence type="ECO:0000313" key="4">
    <source>
        <dbReference type="Proteomes" id="UP000017840"/>
    </source>
</evidence>
<sequence>MNDDAEATTRGKDLTAVRRDLHRHPEEGWTEFRTTALVAAELDDRGFDLHLGSEAVAADERLGVPSDDDIAAARARARREGAPTDYLDRMGDVTGLVAVKAYGDGSGPVVGLRVDVDALARQEATDDDHRPAREGFGSTHPGEMHACGHDGHTAIGLGVARELDANGGFDGTLKLFFQPAEEGGRGGLPMSRTAHLDDVDHLLAVHLGLGAETGTVVAGYERPLSNAKLDVTFSGEPAHAGGEPNAGRNAMQALATAVQNLYAIPRHADGATRVNVGMVESANAQNVISEAATMRVEVRGETAALNEYVLDAAHRVLDAAADMHDCEVETALYGKTTTFECDPEMVAAVRDAAGGVDGVTDVVDHRPFGGSEDASYLVRRVQEAGGTATYVGVGASNPAGHHTAYFDIDEASLDIGVGVLAGTVRSL</sequence>
<dbReference type="GO" id="GO:0005737">
    <property type="term" value="C:cytoplasm"/>
    <property type="evidence" value="ECO:0007669"/>
    <property type="project" value="TreeGrafter"/>
</dbReference>
<dbReference type="GO" id="GO:0046657">
    <property type="term" value="P:folic acid catabolic process"/>
    <property type="evidence" value="ECO:0007669"/>
    <property type="project" value="TreeGrafter"/>
</dbReference>
<evidence type="ECO:0000259" key="2">
    <source>
        <dbReference type="Pfam" id="PF07687"/>
    </source>
</evidence>
<dbReference type="GO" id="GO:0071713">
    <property type="term" value="F:para-aminobenzoyl-glutamate hydrolase activity"/>
    <property type="evidence" value="ECO:0007669"/>
    <property type="project" value="TreeGrafter"/>
</dbReference>
<feature type="binding site" evidence="1">
    <location>
        <position position="402"/>
    </location>
    <ligand>
        <name>Mn(2+)</name>
        <dbReference type="ChEBI" id="CHEBI:29035"/>
        <label>2</label>
    </ligand>
</feature>
<dbReference type="InterPro" id="IPR017439">
    <property type="entry name" value="Amidohydrolase"/>
</dbReference>
<comment type="cofactor">
    <cofactor evidence="1">
        <name>Mn(2+)</name>
        <dbReference type="ChEBI" id="CHEBI:29035"/>
    </cofactor>
    <text evidence="1">The Mn(2+) ion enhances activity.</text>
</comment>
<dbReference type="SUPFAM" id="SSF55031">
    <property type="entry name" value="Bacterial exopeptidase dimerisation domain"/>
    <property type="match status" value="1"/>
</dbReference>
<dbReference type="Proteomes" id="UP000017840">
    <property type="component" value="Unassembled WGS sequence"/>
</dbReference>
<keyword evidence="1" id="KW-0479">Metal-binding</keyword>
<dbReference type="AlphaFoldDB" id="V4HBV5"/>
<feature type="domain" description="Peptidase M20 dimerisation" evidence="2">
    <location>
        <begin position="227"/>
        <end position="321"/>
    </location>
</feature>
<dbReference type="OrthoDB" id="247417at2157"/>
<comment type="caution">
    <text evidence="3">The sequence shown here is derived from an EMBL/GenBank/DDBJ whole genome shotgun (WGS) entry which is preliminary data.</text>
</comment>
<dbReference type="GO" id="GO:0016805">
    <property type="term" value="F:dipeptidase activity"/>
    <property type="evidence" value="ECO:0007669"/>
    <property type="project" value="TreeGrafter"/>
</dbReference>
<gene>
    <name evidence="3" type="ORF">K933_10280</name>
</gene>
<keyword evidence="3" id="KW-0378">Hydrolase</keyword>
<name>V4HBV5_9EURY</name>
<dbReference type="InterPro" id="IPR011650">
    <property type="entry name" value="Peptidase_M20_dimer"/>
</dbReference>
<feature type="binding site" evidence="1">
    <location>
        <position position="182"/>
    </location>
    <ligand>
        <name>Mn(2+)</name>
        <dbReference type="ChEBI" id="CHEBI:29035"/>
        <label>2</label>
    </ligand>
</feature>
<protein>
    <submittedName>
        <fullName evidence="3">Amidohydrolase</fullName>
    </submittedName>
</protein>
<dbReference type="STRING" id="1324957.K933_10280"/>
<keyword evidence="1" id="KW-0464">Manganese</keyword>
<dbReference type="eggNOG" id="arCOG01108">
    <property type="taxonomic scope" value="Archaea"/>
</dbReference>
<dbReference type="GO" id="GO:0046872">
    <property type="term" value="F:metal ion binding"/>
    <property type="evidence" value="ECO:0007669"/>
    <property type="project" value="UniProtKB-KW"/>
</dbReference>
<dbReference type="RefSeq" id="WP_023394639.1">
    <property type="nucleotide sequence ID" value="NZ_ASGZ01000033.1"/>
</dbReference>
<dbReference type="Pfam" id="PF07687">
    <property type="entry name" value="M20_dimer"/>
    <property type="match status" value="1"/>
</dbReference>